<dbReference type="SUPFAM" id="SSF53756">
    <property type="entry name" value="UDP-Glycosyltransferase/glycogen phosphorylase"/>
    <property type="match status" value="1"/>
</dbReference>
<feature type="compositionally biased region" description="Polar residues" evidence="1">
    <location>
        <begin position="380"/>
        <end position="390"/>
    </location>
</feature>
<evidence type="ECO:0000259" key="2">
    <source>
        <dbReference type="Pfam" id="PF00534"/>
    </source>
</evidence>
<dbReference type="Pfam" id="PF13439">
    <property type="entry name" value="Glyco_transf_4"/>
    <property type="match status" value="1"/>
</dbReference>
<evidence type="ECO:0000259" key="3">
    <source>
        <dbReference type="Pfam" id="PF13439"/>
    </source>
</evidence>
<evidence type="ECO:0000256" key="1">
    <source>
        <dbReference type="SAM" id="MobiDB-lite"/>
    </source>
</evidence>
<accession>A0A7C3ZBY4</accession>
<dbReference type="Gene3D" id="3.40.50.2000">
    <property type="entry name" value="Glycogen Phosphorylase B"/>
    <property type="match status" value="2"/>
</dbReference>
<dbReference type="AlphaFoldDB" id="A0A7C3ZBY4"/>
<feature type="domain" description="Glycosyltransferase subfamily 4-like N-terminal" evidence="3">
    <location>
        <begin position="34"/>
        <end position="149"/>
    </location>
</feature>
<dbReference type="PANTHER" id="PTHR12526:SF636">
    <property type="entry name" value="BLL3647 PROTEIN"/>
    <property type="match status" value="1"/>
</dbReference>
<feature type="domain" description="Glycosyl transferase family 1" evidence="2">
    <location>
        <begin position="172"/>
        <end position="333"/>
    </location>
</feature>
<dbReference type="GO" id="GO:0016757">
    <property type="term" value="F:glycosyltransferase activity"/>
    <property type="evidence" value="ECO:0007669"/>
    <property type="project" value="InterPro"/>
</dbReference>
<dbReference type="InterPro" id="IPR028098">
    <property type="entry name" value="Glyco_trans_4-like_N"/>
</dbReference>
<feature type="region of interest" description="Disordered" evidence="1">
    <location>
        <begin position="361"/>
        <end position="390"/>
    </location>
</feature>
<keyword evidence="4" id="KW-0808">Transferase</keyword>
<proteinExistence type="predicted"/>
<reference evidence="4" key="1">
    <citation type="journal article" date="2020" name="mSystems">
        <title>Genome- and Community-Level Interaction Insights into Carbon Utilization and Element Cycling Functions of Hydrothermarchaeota in Hydrothermal Sediment.</title>
        <authorList>
            <person name="Zhou Z."/>
            <person name="Liu Y."/>
            <person name="Xu W."/>
            <person name="Pan J."/>
            <person name="Luo Z.H."/>
            <person name="Li M."/>
        </authorList>
    </citation>
    <scope>NUCLEOTIDE SEQUENCE [LARGE SCALE GENOMIC DNA]</scope>
    <source>
        <strain evidence="4">SpSt-897</strain>
    </source>
</reference>
<evidence type="ECO:0000313" key="4">
    <source>
        <dbReference type="EMBL" id="HGF34191.1"/>
    </source>
</evidence>
<name>A0A7C3ZBY4_9BACT</name>
<gene>
    <name evidence="4" type="ORF">ENW96_07350</name>
</gene>
<organism evidence="4">
    <name type="scientific">Desulfobacca acetoxidans</name>
    <dbReference type="NCBI Taxonomy" id="60893"/>
    <lineage>
        <taxon>Bacteria</taxon>
        <taxon>Pseudomonadati</taxon>
        <taxon>Thermodesulfobacteriota</taxon>
        <taxon>Desulfobaccia</taxon>
        <taxon>Desulfobaccales</taxon>
        <taxon>Desulfobaccaceae</taxon>
        <taxon>Desulfobacca</taxon>
    </lineage>
</organism>
<dbReference type="CDD" id="cd03801">
    <property type="entry name" value="GT4_PimA-like"/>
    <property type="match status" value="1"/>
</dbReference>
<dbReference type="InterPro" id="IPR001296">
    <property type="entry name" value="Glyco_trans_1"/>
</dbReference>
<dbReference type="Pfam" id="PF00534">
    <property type="entry name" value="Glycos_transf_1"/>
    <property type="match status" value="1"/>
</dbReference>
<sequence length="390" mass="42886">MRIALVLYGDLDFISGGFLYDRMVVEHLRRRGEEVEIISLPWPSYPRGLLDNLSPVLRRRLGRIRADLILQDELAHPSLFWLNRSLKVRGGPPVVAMVHHLRSSEARPAWQNRMYRMVERRYLDSVDAFIVNSRTTRKTVAELVGTGKPQVLAYPGANRFRLSLTRKDLAARALKPGPLRVLFLGNIIPRKGLPTLLAALALLPREAWRLTVAGSLEVDHAYARQVRSQVAAAGLEDQVKFTGTLSSVNLAARLAESHVLAVPSSYEGFGIVYLEGMAFGLPALATTAGGAGEIITHGRDGFLVAPGDAGALAGHLKMLREDRDRLLAMSLAAQDRFRAHPTWEDTGMTVHRLLQSLVRGIPEPDKPQSAASPQQKSQGCLLTSQNGPSL</sequence>
<feature type="compositionally biased region" description="Low complexity" evidence="1">
    <location>
        <begin position="367"/>
        <end position="378"/>
    </location>
</feature>
<protein>
    <submittedName>
        <fullName evidence="4">Glycosyltransferase family 1 protein</fullName>
    </submittedName>
</protein>
<dbReference type="EMBL" id="DTMF01000181">
    <property type="protein sequence ID" value="HGF34191.1"/>
    <property type="molecule type" value="Genomic_DNA"/>
</dbReference>
<comment type="caution">
    <text evidence="4">The sequence shown here is derived from an EMBL/GenBank/DDBJ whole genome shotgun (WGS) entry which is preliminary data.</text>
</comment>
<dbReference type="PANTHER" id="PTHR12526">
    <property type="entry name" value="GLYCOSYLTRANSFERASE"/>
    <property type="match status" value="1"/>
</dbReference>